<dbReference type="Gene3D" id="1.10.10.10">
    <property type="entry name" value="Winged helix-like DNA-binding domain superfamily/Winged helix DNA-binding domain"/>
    <property type="match status" value="1"/>
</dbReference>
<dbReference type="InterPro" id="IPR014892">
    <property type="entry name" value="RPA_C"/>
</dbReference>
<dbReference type="GO" id="GO:0000724">
    <property type="term" value="P:double-strand break repair via homologous recombination"/>
    <property type="evidence" value="ECO:0007669"/>
    <property type="project" value="TreeGrafter"/>
</dbReference>
<accession>A0A9W8YPJ6</accession>
<evidence type="ECO:0000256" key="5">
    <source>
        <dbReference type="SAM" id="MobiDB-lite"/>
    </source>
</evidence>
<dbReference type="SUPFAM" id="SSF50249">
    <property type="entry name" value="Nucleic acid-binding proteins"/>
    <property type="match status" value="1"/>
</dbReference>
<feature type="region of interest" description="Disordered" evidence="5">
    <location>
        <begin position="200"/>
        <end position="225"/>
    </location>
</feature>
<dbReference type="GO" id="GO:0035861">
    <property type="term" value="C:site of double-strand break"/>
    <property type="evidence" value="ECO:0007669"/>
    <property type="project" value="TreeGrafter"/>
</dbReference>
<dbReference type="InterPro" id="IPR036390">
    <property type="entry name" value="WH_DNA-bd_sf"/>
</dbReference>
<dbReference type="InterPro" id="IPR004365">
    <property type="entry name" value="NA-bd_OB_tRNA"/>
</dbReference>
<dbReference type="InterPro" id="IPR012340">
    <property type="entry name" value="NA-bd_OB-fold"/>
</dbReference>
<dbReference type="AlphaFoldDB" id="A0A9W8YPJ6"/>
<comment type="subcellular location">
    <subcellularLocation>
        <location evidence="1">Nucleus</location>
    </subcellularLocation>
</comment>
<dbReference type="Pfam" id="PF01336">
    <property type="entry name" value="tRNA_anti-codon"/>
    <property type="match status" value="1"/>
</dbReference>
<evidence type="ECO:0000259" key="7">
    <source>
        <dbReference type="Pfam" id="PF08784"/>
    </source>
</evidence>
<dbReference type="CDD" id="cd04478">
    <property type="entry name" value="RPA2_DBD_D"/>
    <property type="match status" value="1"/>
</dbReference>
<feature type="domain" description="Replication protein A C-terminal" evidence="7">
    <location>
        <begin position="189"/>
        <end position="296"/>
    </location>
</feature>
<dbReference type="GO" id="GO:0005662">
    <property type="term" value="C:DNA replication factor A complex"/>
    <property type="evidence" value="ECO:0007669"/>
    <property type="project" value="TreeGrafter"/>
</dbReference>
<name>A0A9W8YPJ6_9PEZI</name>
<proteinExistence type="inferred from homology"/>
<dbReference type="PANTHER" id="PTHR13989">
    <property type="entry name" value="REPLICATION PROTEIN A-RELATED"/>
    <property type="match status" value="1"/>
</dbReference>
<gene>
    <name evidence="8" type="primary">ssb2</name>
    <name evidence="8" type="ORF">N0V93_007150</name>
</gene>
<feature type="compositionally biased region" description="Gly residues" evidence="5">
    <location>
        <begin position="204"/>
        <end position="219"/>
    </location>
</feature>
<evidence type="ECO:0000313" key="8">
    <source>
        <dbReference type="EMBL" id="KAJ4389678.1"/>
    </source>
</evidence>
<dbReference type="PANTHER" id="PTHR13989:SF16">
    <property type="entry name" value="REPLICATION PROTEIN A2"/>
    <property type="match status" value="1"/>
</dbReference>
<evidence type="ECO:0000256" key="1">
    <source>
        <dbReference type="ARBA" id="ARBA00004123"/>
    </source>
</evidence>
<keyword evidence="9" id="KW-1185">Reference proteome</keyword>
<evidence type="ECO:0000313" key="9">
    <source>
        <dbReference type="Proteomes" id="UP001140453"/>
    </source>
</evidence>
<dbReference type="Proteomes" id="UP001140453">
    <property type="component" value="Unassembled WGS sequence"/>
</dbReference>
<sequence>MTSYGGYTKTSYGAQGGEDGGGFFSGSQSGSQGAQGGQKLPTFCHFVMASISDLYFGPPAQGFSDESLRPVTIKQLLDLEEAYPGADFTIDNHPITQVTIVGQIRSVNPQPTNITYRLDDGTGTIDVKKWVDADKEEDAEPKYALDQYVRVWGRLKSFNQKRHVGANFVRAVDNFNEVNYHQLESLAVHLYFTKGPLGSADGQQNGGTGDGNAANGGGMFVDQPYQNGKSEEAQKLAHLGPNAQRMYRFLADTPGGNEGVHLNLITGGTGLTTRDVLGAADDLLAQGLVYTTVDDETWAILDY</sequence>
<keyword evidence="3" id="KW-0238">DNA-binding</keyword>
<feature type="domain" description="OB" evidence="6">
    <location>
        <begin position="98"/>
        <end position="161"/>
    </location>
</feature>
<evidence type="ECO:0000259" key="6">
    <source>
        <dbReference type="Pfam" id="PF01336"/>
    </source>
</evidence>
<dbReference type="InterPro" id="IPR040260">
    <property type="entry name" value="RFA2-like"/>
</dbReference>
<evidence type="ECO:0000256" key="4">
    <source>
        <dbReference type="ARBA" id="ARBA00023242"/>
    </source>
</evidence>
<dbReference type="GO" id="GO:0003697">
    <property type="term" value="F:single-stranded DNA binding"/>
    <property type="evidence" value="ECO:0007669"/>
    <property type="project" value="TreeGrafter"/>
</dbReference>
<comment type="caution">
    <text evidence="8">The sequence shown here is derived from an EMBL/GenBank/DDBJ whole genome shotgun (WGS) entry which is preliminary data.</text>
</comment>
<dbReference type="EMBL" id="JAPEVB010000004">
    <property type="protein sequence ID" value="KAJ4389678.1"/>
    <property type="molecule type" value="Genomic_DNA"/>
</dbReference>
<dbReference type="GO" id="GO:0006289">
    <property type="term" value="P:nucleotide-excision repair"/>
    <property type="evidence" value="ECO:0007669"/>
    <property type="project" value="TreeGrafter"/>
</dbReference>
<evidence type="ECO:0000256" key="3">
    <source>
        <dbReference type="ARBA" id="ARBA00023125"/>
    </source>
</evidence>
<dbReference type="GO" id="GO:0000781">
    <property type="term" value="C:chromosome, telomeric region"/>
    <property type="evidence" value="ECO:0007669"/>
    <property type="project" value="TreeGrafter"/>
</dbReference>
<reference evidence="8" key="1">
    <citation type="submission" date="2022-10" db="EMBL/GenBank/DDBJ databases">
        <title>Tapping the CABI collections for fungal endophytes: first genome assemblies for Collariella, Neodidymelliopsis, Ascochyta clinopodiicola, Didymella pomorum, Didymosphaeria variabile, Neocosmospora piperis and Neocucurbitaria cava.</title>
        <authorList>
            <person name="Hill R."/>
        </authorList>
    </citation>
    <scope>NUCLEOTIDE SEQUENCE</scope>
    <source>
        <strain evidence="8">IMI 355082</strain>
    </source>
</reference>
<dbReference type="SUPFAM" id="SSF46785">
    <property type="entry name" value="Winged helix' DNA-binding domain"/>
    <property type="match status" value="1"/>
</dbReference>
<dbReference type="GO" id="GO:0006260">
    <property type="term" value="P:DNA replication"/>
    <property type="evidence" value="ECO:0007669"/>
    <property type="project" value="TreeGrafter"/>
</dbReference>
<protein>
    <submittedName>
        <fullName evidence="8">Replication factor A protein 2</fullName>
    </submittedName>
</protein>
<dbReference type="OrthoDB" id="25571at2759"/>
<dbReference type="InterPro" id="IPR036388">
    <property type="entry name" value="WH-like_DNA-bd_sf"/>
</dbReference>
<evidence type="ECO:0000256" key="2">
    <source>
        <dbReference type="ARBA" id="ARBA00007815"/>
    </source>
</evidence>
<dbReference type="Gene3D" id="2.40.50.140">
    <property type="entry name" value="Nucleic acid-binding proteins"/>
    <property type="match status" value="1"/>
</dbReference>
<organism evidence="8 9">
    <name type="scientific">Gnomoniopsis smithogilvyi</name>
    <dbReference type="NCBI Taxonomy" id="1191159"/>
    <lineage>
        <taxon>Eukaryota</taxon>
        <taxon>Fungi</taxon>
        <taxon>Dikarya</taxon>
        <taxon>Ascomycota</taxon>
        <taxon>Pezizomycotina</taxon>
        <taxon>Sordariomycetes</taxon>
        <taxon>Sordariomycetidae</taxon>
        <taxon>Diaporthales</taxon>
        <taxon>Gnomoniaceae</taxon>
        <taxon>Gnomoniopsis</taxon>
    </lineage>
</organism>
<dbReference type="Pfam" id="PF08784">
    <property type="entry name" value="RPA_C"/>
    <property type="match status" value="1"/>
</dbReference>
<keyword evidence="4" id="KW-0539">Nucleus</keyword>
<comment type="similarity">
    <text evidence="2">Belongs to the replication factor A protein 2 family.</text>
</comment>